<evidence type="ECO:0000256" key="3">
    <source>
        <dbReference type="ARBA" id="ARBA00022990"/>
    </source>
</evidence>
<dbReference type="InterPro" id="IPR011042">
    <property type="entry name" value="6-blade_b-propeller_TolB-like"/>
</dbReference>
<accession>A0A1I2C6E9</accession>
<gene>
    <name evidence="10" type="ORF">SAMN04488541_100499</name>
</gene>
<dbReference type="InterPro" id="IPR011659">
    <property type="entry name" value="WD40"/>
</dbReference>
<dbReference type="GO" id="GO:0004177">
    <property type="term" value="F:aminopeptidase activity"/>
    <property type="evidence" value="ECO:0007669"/>
    <property type="project" value="UniProtKB-KW"/>
</dbReference>
<dbReference type="OrthoDB" id="9812921at2"/>
<dbReference type="RefSeq" id="WP_091540019.1">
    <property type="nucleotide sequence ID" value="NZ_FONY01000004.1"/>
</dbReference>
<dbReference type="InterPro" id="IPR001375">
    <property type="entry name" value="Peptidase_S9_cat"/>
</dbReference>
<dbReference type="Gene3D" id="2.120.10.30">
    <property type="entry name" value="TolB, C-terminal domain"/>
    <property type="match status" value="2"/>
</dbReference>
<dbReference type="Pfam" id="PF00326">
    <property type="entry name" value="Peptidase_S9"/>
    <property type="match status" value="1"/>
</dbReference>
<dbReference type="InterPro" id="IPR002471">
    <property type="entry name" value="Pept_S9_AS"/>
</dbReference>
<dbReference type="PANTHER" id="PTHR11731">
    <property type="entry name" value="PROTEASE FAMILY S9B,C DIPEPTIDYL-PEPTIDASE IV-RELATED"/>
    <property type="match status" value="1"/>
</dbReference>
<dbReference type="AlphaFoldDB" id="A0A1I2C6E9"/>
<dbReference type="EMBL" id="FONY01000004">
    <property type="protein sequence ID" value="SFE63722.1"/>
    <property type="molecule type" value="Genomic_DNA"/>
</dbReference>
<feature type="chain" id="PRO_5011492626" description="Acyl-peptide hydrolase" evidence="7">
    <location>
        <begin position="20"/>
        <end position="693"/>
    </location>
</feature>
<name>A0A1I2C6E9_9BACT</name>
<evidence type="ECO:0000256" key="2">
    <source>
        <dbReference type="ARBA" id="ARBA00022801"/>
    </source>
</evidence>
<dbReference type="GO" id="GO:0004252">
    <property type="term" value="F:serine-type endopeptidase activity"/>
    <property type="evidence" value="ECO:0007669"/>
    <property type="project" value="InterPro"/>
</dbReference>
<feature type="signal peptide" evidence="7">
    <location>
        <begin position="1"/>
        <end position="19"/>
    </location>
</feature>
<dbReference type="STRING" id="1003.SAMN04488541_100499"/>
<dbReference type="Gene3D" id="3.40.50.1820">
    <property type="entry name" value="alpha/beta hydrolase"/>
    <property type="match status" value="1"/>
</dbReference>
<dbReference type="GO" id="GO:0008239">
    <property type="term" value="F:dipeptidyl-peptidase activity"/>
    <property type="evidence" value="ECO:0007669"/>
    <property type="project" value="TreeGrafter"/>
</dbReference>
<keyword evidence="2" id="KW-0378">Hydrolase</keyword>
<keyword evidence="1" id="KW-0645">Protease</keyword>
<dbReference type="GO" id="GO:0006508">
    <property type="term" value="P:proteolysis"/>
    <property type="evidence" value="ECO:0007669"/>
    <property type="project" value="UniProtKB-KW"/>
</dbReference>
<evidence type="ECO:0000256" key="5">
    <source>
        <dbReference type="ARBA" id="ARBA00032596"/>
    </source>
</evidence>
<dbReference type="Pfam" id="PF07676">
    <property type="entry name" value="PD40"/>
    <property type="match status" value="2"/>
</dbReference>
<dbReference type="InterPro" id="IPR050278">
    <property type="entry name" value="Serine_Prot_S9B/DPPIV"/>
</dbReference>
<keyword evidence="7" id="KW-0732">Signal</keyword>
<sequence length="693" mass="76710">MKQLTLLTYFLLISLCLSAQSFSIDQVLSSPFTTELKASPKGNKIALVMNRQGERNIWLSENSGSNFKQITSYQGDNGQEISSLAFTPESNALIFVRGGAPNASGEIPNPAELQESVERAIWKIDTDGKNLKKLAVGFYPKLSPKGDILAYLTGGQVWTMRLDSLKASKLFQTRGSQSAIRWSPDGSKLAFVSSRNDHSFVGIYDFNTKSISFLSPSTDLDGHPVWSPDGKQIAFIRVRSNRDALIFGPKREGLPWSIWVAEVATGKAKKVWEAKKGRGSNFFSNALNSSSPENPLFWTSDNYLIFPYEGDGWQHLYAVPANGGEAKLLTAGEGEVEFVTLAKDGKSVIYNSNIGDIDRRHLWQVAATSAPKQLTSGNGIEWGMAQAEDGTIFCIRSDAKMPARPAVLKNGKLEDLATELMPKDFPANQLVEPQAVMITATDGMMIPCQLFLPKNHKAGEKHPGAIFFHGGSRRQMLLGFNYGDYYHKAYALNQYLASQGYVVLSVNYRSGIGYGMEFREALNYGATGASEYADVVGAGLYLKSRDDVNGSKIGLWGGSYGGYLTALGLARASDLFACGVDIHGVHDWNVVVRNFIPSYDAGKRTDWAKRAFESSPMHFLDGWKSPVLLIHGDDDRNVPFSETVTLAEQLSHRNIYFEYLIFPDEVHSFLLHKNWLEAYKATADFFDRFLKNK</sequence>
<evidence type="ECO:0000256" key="7">
    <source>
        <dbReference type="SAM" id="SignalP"/>
    </source>
</evidence>
<dbReference type="Pfam" id="PF00930">
    <property type="entry name" value="DPPIV_N"/>
    <property type="match status" value="1"/>
</dbReference>
<dbReference type="InterPro" id="IPR029058">
    <property type="entry name" value="AB_hydrolase_fold"/>
</dbReference>
<dbReference type="InterPro" id="IPR002469">
    <property type="entry name" value="Peptidase_S9B_N"/>
</dbReference>
<keyword evidence="10" id="KW-0031">Aminopeptidase</keyword>
<proteinExistence type="predicted"/>
<keyword evidence="3" id="KW-0007">Acetylation</keyword>
<evidence type="ECO:0000256" key="4">
    <source>
        <dbReference type="ARBA" id="ARBA00032284"/>
    </source>
</evidence>
<organism evidence="10 11">
    <name type="scientific">Thermoflexibacter ruber</name>
    <dbReference type="NCBI Taxonomy" id="1003"/>
    <lineage>
        <taxon>Bacteria</taxon>
        <taxon>Pseudomonadati</taxon>
        <taxon>Bacteroidota</taxon>
        <taxon>Cytophagia</taxon>
        <taxon>Cytophagales</taxon>
        <taxon>Thermoflexibacteraceae</taxon>
        <taxon>Thermoflexibacter</taxon>
    </lineage>
</organism>
<comment type="function">
    <text evidence="6">This enzyme catalyzes the hydrolysis of the N-terminal peptide bond of an N-acetylated peptide to generate an N-acetylated amino acid and a peptide with a free N-terminus. It preferentially cleaves off Ac-Ala, Ac-Met and Ac-Ser. Also, involved in the degradation of oxidized and glycated proteins.</text>
</comment>
<evidence type="ECO:0000313" key="10">
    <source>
        <dbReference type="EMBL" id="SFE63722.1"/>
    </source>
</evidence>
<protein>
    <recommendedName>
        <fullName evidence="5">Acyl-peptide hydrolase</fullName>
    </recommendedName>
    <alternativeName>
        <fullName evidence="4">Acylaminoacyl-peptidase</fullName>
    </alternativeName>
</protein>
<dbReference type="PROSITE" id="PS00708">
    <property type="entry name" value="PRO_ENDOPEP_SER"/>
    <property type="match status" value="1"/>
</dbReference>
<reference evidence="10 11" key="1">
    <citation type="submission" date="2016-10" db="EMBL/GenBank/DDBJ databases">
        <authorList>
            <person name="de Groot N.N."/>
        </authorList>
    </citation>
    <scope>NUCLEOTIDE SEQUENCE [LARGE SCALE GENOMIC DNA]</scope>
    <source>
        <strain>GEY</strain>
        <strain evidence="11">DSM 9560</strain>
    </source>
</reference>
<evidence type="ECO:0000259" key="9">
    <source>
        <dbReference type="Pfam" id="PF00930"/>
    </source>
</evidence>
<dbReference type="Proteomes" id="UP000199513">
    <property type="component" value="Unassembled WGS sequence"/>
</dbReference>
<dbReference type="SUPFAM" id="SSF53474">
    <property type="entry name" value="alpha/beta-Hydrolases"/>
    <property type="match status" value="1"/>
</dbReference>
<keyword evidence="11" id="KW-1185">Reference proteome</keyword>
<feature type="domain" description="Dipeptidylpeptidase IV N-terminal" evidence="9">
    <location>
        <begin position="292"/>
        <end position="383"/>
    </location>
</feature>
<evidence type="ECO:0000259" key="8">
    <source>
        <dbReference type="Pfam" id="PF00326"/>
    </source>
</evidence>
<evidence type="ECO:0000256" key="6">
    <source>
        <dbReference type="ARBA" id="ARBA00045885"/>
    </source>
</evidence>
<evidence type="ECO:0000256" key="1">
    <source>
        <dbReference type="ARBA" id="ARBA00022670"/>
    </source>
</evidence>
<feature type="domain" description="Peptidase S9 prolyl oligopeptidase catalytic" evidence="8">
    <location>
        <begin position="494"/>
        <end position="692"/>
    </location>
</feature>
<evidence type="ECO:0000313" key="11">
    <source>
        <dbReference type="Proteomes" id="UP000199513"/>
    </source>
</evidence>
<dbReference type="SUPFAM" id="SSF82171">
    <property type="entry name" value="DPP6 N-terminal domain-like"/>
    <property type="match status" value="1"/>
</dbReference>
<dbReference type="PANTHER" id="PTHR11731:SF193">
    <property type="entry name" value="DIPEPTIDYL PEPTIDASE 9"/>
    <property type="match status" value="1"/>
</dbReference>